<dbReference type="PANTHER" id="PTHR30483">
    <property type="entry name" value="LEUCINE-SPECIFIC-BINDING PROTEIN"/>
    <property type="match status" value="1"/>
</dbReference>
<gene>
    <name evidence="1" type="ORF">ABWK59_07855</name>
</gene>
<dbReference type="SUPFAM" id="SSF53822">
    <property type="entry name" value="Periplasmic binding protein-like I"/>
    <property type="match status" value="1"/>
</dbReference>
<dbReference type="AlphaFoldDB" id="A0AAU8JU62"/>
<accession>A0AAU8JU62</accession>
<evidence type="ECO:0000313" key="1">
    <source>
        <dbReference type="EMBL" id="XCM78853.1"/>
    </source>
</evidence>
<dbReference type="InterPro" id="IPR051010">
    <property type="entry name" value="BCAA_transport"/>
</dbReference>
<dbReference type="EMBL" id="CP159872">
    <property type="protein sequence ID" value="XCM78853.1"/>
    <property type="molecule type" value="Genomic_DNA"/>
</dbReference>
<dbReference type="PANTHER" id="PTHR30483:SF6">
    <property type="entry name" value="PERIPLASMIC BINDING PROTEIN OF ABC TRANSPORTER FOR NATURAL AMINO ACIDS"/>
    <property type="match status" value="1"/>
</dbReference>
<sequence>MSTGTIDTVESPHQRRVRRARRAAAALLVLAVLAAGAVLAVRRLTDDGCAPGVHRAGPHRECVGVTDGGYVFSPELAEISGLIRAENREAEAGGRYVSIAFLLPMTLTAADSSTLTAVREELQGAHTAQRLANSGPTLGTYPKIRLLLANSGSRSEQWATVTDRLIALSTGPDHLVAVAGFGQSLSTVHSAISRLRDAGIPTVGSTITADEFADRRQAGFFRVAPTNSDEGQAAATHLKATTGPGARVLVVADHNRDDLYSASLREGFTQAASSIGLPLLDHQATYLSTPQGTGNAFLAMKEDICVARPAAVYFAGRGRDLGDFVTSMAERPCLGDGPLTVLTGDDAVNLRQDPRMLDALQRGRLDVRFTALANPAQWDGEAAESPDRQGFETFRKAFTGRFPAARDLLDGQAMMGYDATLTAVLGIRFAAGGSGDIPVNPTLALQGLLTRTGEHSVQGASGRIDLTPSGNVRNKPMALLRLQPTGGFAFTAVVRPLATAG</sequence>
<dbReference type="InterPro" id="IPR028082">
    <property type="entry name" value="Peripla_BP_I"/>
</dbReference>
<protein>
    <submittedName>
        <fullName evidence="1">ABC transporter substrate-binding protein</fullName>
    </submittedName>
</protein>
<dbReference type="KEGG" id="kcm:ABWK59_07855"/>
<dbReference type="Gene3D" id="3.40.50.2300">
    <property type="match status" value="2"/>
</dbReference>
<reference evidence="1" key="1">
    <citation type="submission" date="2024-06" db="EMBL/GenBank/DDBJ databases">
        <title>The genome sequences of Kitasatospora sp. strain HUAS MG31.</title>
        <authorList>
            <person name="Mo P."/>
        </authorList>
    </citation>
    <scope>NUCLEOTIDE SEQUENCE</scope>
    <source>
        <strain evidence="1">HUAS MG31</strain>
    </source>
</reference>
<dbReference type="RefSeq" id="WP_354639069.1">
    <property type="nucleotide sequence ID" value="NZ_CP159872.1"/>
</dbReference>
<proteinExistence type="predicted"/>
<name>A0AAU8JU62_9ACTN</name>
<organism evidence="1">
    <name type="scientific">Kitasatospora camelliae</name>
    <dbReference type="NCBI Taxonomy" id="3156397"/>
    <lineage>
        <taxon>Bacteria</taxon>
        <taxon>Bacillati</taxon>
        <taxon>Actinomycetota</taxon>
        <taxon>Actinomycetes</taxon>
        <taxon>Kitasatosporales</taxon>
        <taxon>Streptomycetaceae</taxon>
        <taxon>Kitasatospora</taxon>
    </lineage>
</organism>